<dbReference type="GeneID" id="92857718"/>
<comment type="caution">
    <text evidence="1">The sequence shown here is derived from an EMBL/GenBank/DDBJ whole genome shotgun (WGS) entry which is preliminary data.</text>
</comment>
<dbReference type="RefSeq" id="WP_002515983.1">
    <property type="nucleotide sequence ID" value="NZ_AP019664.1"/>
</dbReference>
<name>A0A2B7IH81_CUTAC</name>
<protein>
    <submittedName>
        <fullName evidence="1">Uncharacterized protein</fullName>
    </submittedName>
</protein>
<organism evidence="1 2">
    <name type="scientific">Cutibacterium acnes</name>
    <name type="common">Propionibacterium acnes</name>
    <dbReference type="NCBI Taxonomy" id="1747"/>
    <lineage>
        <taxon>Bacteria</taxon>
        <taxon>Bacillati</taxon>
        <taxon>Actinomycetota</taxon>
        <taxon>Actinomycetes</taxon>
        <taxon>Propionibacteriales</taxon>
        <taxon>Propionibacteriaceae</taxon>
        <taxon>Cutibacterium</taxon>
    </lineage>
</organism>
<sequence>MAHDPTWRHSRSPYRRGSLIDRVTRCRTMASNHLSPLAGGPRLDMVWFIHRQYSPAEPRLTYEH</sequence>
<evidence type="ECO:0000313" key="1">
    <source>
        <dbReference type="EMBL" id="PGF32544.1"/>
    </source>
</evidence>
<dbReference type="AlphaFoldDB" id="A0A2B7IH81"/>
<accession>A0A2B7IH81</accession>
<evidence type="ECO:0000313" key="2">
    <source>
        <dbReference type="Proteomes" id="UP000226191"/>
    </source>
</evidence>
<gene>
    <name evidence="1" type="ORF">B1B09_10580</name>
</gene>
<dbReference type="EMBL" id="MVCE01000005">
    <property type="protein sequence ID" value="PGF32544.1"/>
    <property type="molecule type" value="Genomic_DNA"/>
</dbReference>
<reference evidence="1 2" key="1">
    <citation type="submission" date="2017-02" db="EMBL/GenBank/DDBJ databases">
        <title>Prevalence of linear plasmids in Cutibacterium acnes isolates obtained from cancerous prostatic tissue.</title>
        <authorList>
            <person name="Davidsson S."/>
            <person name="Bruggemann H."/>
        </authorList>
    </citation>
    <scope>NUCLEOTIDE SEQUENCE [LARGE SCALE GENOMIC DNA]</scope>
    <source>
        <strain evidence="1 2">11-78</strain>
    </source>
</reference>
<dbReference type="Proteomes" id="UP000226191">
    <property type="component" value="Unassembled WGS sequence"/>
</dbReference>
<proteinExistence type="predicted"/>